<evidence type="ECO:0000259" key="12">
    <source>
        <dbReference type="PROSITE" id="PS51021"/>
    </source>
</evidence>
<dbReference type="SUPFAM" id="SSF48065">
    <property type="entry name" value="DBL homology domain (DH-domain)"/>
    <property type="match status" value="1"/>
</dbReference>
<feature type="domain" description="SH3" evidence="10">
    <location>
        <begin position="7"/>
        <end position="66"/>
    </location>
</feature>
<feature type="compositionally biased region" description="Polar residues" evidence="9">
    <location>
        <begin position="561"/>
        <end position="570"/>
    </location>
</feature>
<feature type="domain" description="SH3" evidence="10">
    <location>
        <begin position="1363"/>
        <end position="1426"/>
    </location>
</feature>
<dbReference type="GO" id="GO:0005795">
    <property type="term" value="C:Golgi stack"/>
    <property type="evidence" value="ECO:0007669"/>
    <property type="project" value="UniProtKB-SubCell"/>
</dbReference>
<feature type="domain" description="SH3" evidence="10">
    <location>
        <begin position="244"/>
        <end position="303"/>
    </location>
</feature>
<feature type="compositionally biased region" description="Polar residues" evidence="9">
    <location>
        <begin position="611"/>
        <end position="621"/>
    </location>
</feature>
<dbReference type="InterPro" id="IPR027267">
    <property type="entry name" value="AH/BAR_dom_sf"/>
</dbReference>
<dbReference type="PANTHER" id="PTHR22834:SF20">
    <property type="entry name" value="SH3 DOMAIN-CONTAINING PROTEIN"/>
    <property type="match status" value="1"/>
</dbReference>
<dbReference type="PROSITE" id="PS50010">
    <property type="entry name" value="DH_2"/>
    <property type="match status" value="1"/>
</dbReference>
<sequence length="1552" mass="176208">MKQMLPCPGQYVKAIYDFESNYPSELNLRKGDIILVTTVVNENWLCGELRGQQGNFPVSFVSQLVLPTIRKGQKIFAATEKFFAQEKGDLDFCRGDVIVGLRAQDSNWWSGCLAGQSKNGIFPLTHVYELDNNYISFKKEQNQIVRALVDCTPQLDEELGFKAGDLITVLEMVDNDWYIGECRDKQGMFLTSCVEFLNTGLTGKTYSNPPVTSTSLSKTTAASFNLSRTSHTYNSENTRSYDSSVTPYARTLYSFTAQASNELTFGANEIILLLCHVDSQWIKGELDGKTGIFPASYVDIIVDCPHLESDLSNMSSSQSNSDKLPITSTVDCQEEECYGLVKYDFKAETSGDLNLKEGDTITILQQVDQNWFLAKKEDNEIGHCPVNHIDVVGSEPKFLLADHPHVANATAQGIGIVPRTEQKSVRNDLKDGYQDKENNNIFSNQLKHNKSSPKLLLPMVPKPSLQPKPTPKPKPVVLPKSSSPPLPTKSVHRPPRPHTISGSSSFDTHHLNSLIENEMQTDSRKSFPILDSNENMEYRCSSGEKVKLNIANQTILFESKGSASSFVSSDVQERPSGHQSDDSLSSQYENGEKSFTKPVPIRRPPPPPQRNNFSGANSVSLNERKYMRKNQALRSSSSKPSPVQGTKPSSEGKGMQRKLSERMIPSRPAPARPPPRSVPAFKQKGHESSEPNSLTQRSSLTDSGEDSCATPHDLNIRIMKTEHELEKYQASHSKLLSELAGANEEKQQRVQLDIDSISCHIKKLTEHLHLMKCHLKDLESEKLIDKSENESELKKRKELEEKKRQHEQKRLKEIKQKMKEKRENVVQELLGTEHDFHYDLQLCIGYFLCPSVEKIPGVDLDVMFGNIEDICEISLKLLRSMELAAKAEFDNQLIGPCFVNLADEMKQAYGPYCKNHDDVITLLEKYEDNPQIKEYFEQRLQCMRQLTNVFDLGSILIKPIQRILKYPLLLSELLKTTDDDHPDKKEIQVAIDSMTDVAKSINEYKRRKDLVFKYKKDSDETFSEKIAKLSLHSIKKKSTRMKGRLSSNLGISLQTKDEEFEKIEYQFRSIEKVIKVFLRDIEAYLKQLDEYVICWENLCSGLDNIYNESQPEELKYYAEATKVVCSQYYLEFRNQVDMLVLQPLNQLLSLFLGPNKVIEKRFDKLLDYDSLARKSKLDKTNEIQAAQCDYRALNAQLLDELPRLYELSQELFQECICSYNITQANFYDKIVKKMYTLLTLPFLMSMPENILESFQALHTAAIDQLSNLDFIPRKFGPKTESKSERKLIRQSRLSLCDQHERLSSPVQFLCDIIDSLEETFNSSDGEGSETTSSKSKFYLDVMPAMSAISQEESHRIEIMQKYGKQKVYKVISHYPGLDSMDISVNVDDIVGVIKEQDPMGNKNKWFVDNGAVKGFVPKGILCHPNPGGDEENFKEVTEPHIYTEIEDKASLAANKATSEDWRHVYEQNVETESDLRLPPPPQASLAFDELYIAEYAFQSGGLNQVSLFEGQVVTVLAKQDMEGNEEWWQVDADENIGYVPAAYIRKIDATPT</sequence>
<dbReference type="Gene3D" id="1.20.1270.60">
    <property type="entry name" value="Arfaptin homology (AH) domain/BAR domain"/>
    <property type="match status" value="1"/>
</dbReference>
<evidence type="ECO:0000313" key="13">
    <source>
        <dbReference type="Proteomes" id="UP000515154"/>
    </source>
</evidence>
<feature type="compositionally biased region" description="Polar residues" evidence="9">
    <location>
        <begin position="690"/>
        <end position="702"/>
    </location>
</feature>
<feature type="domain" description="SH3" evidence="10">
    <location>
        <begin position="140"/>
        <end position="199"/>
    </location>
</feature>
<feature type="region of interest" description="Disordered" evidence="9">
    <location>
        <begin position="561"/>
        <end position="711"/>
    </location>
</feature>
<evidence type="ECO:0000256" key="4">
    <source>
        <dbReference type="ARBA" id="ARBA00022443"/>
    </source>
</evidence>
<dbReference type="SMART" id="SM00721">
    <property type="entry name" value="BAR"/>
    <property type="match status" value="1"/>
</dbReference>
<dbReference type="CDD" id="cd00160">
    <property type="entry name" value="RhoGEF"/>
    <property type="match status" value="1"/>
</dbReference>
<dbReference type="SMART" id="SM00326">
    <property type="entry name" value="SH3"/>
    <property type="match status" value="7"/>
</dbReference>
<dbReference type="CDD" id="cd00174">
    <property type="entry name" value="SH3"/>
    <property type="match status" value="3"/>
</dbReference>
<keyword evidence="13" id="KW-1185">Reference proteome</keyword>
<feature type="region of interest" description="Disordered" evidence="9">
    <location>
        <begin position="444"/>
        <end position="507"/>
    </location>
</feature>
<evidence type="ECO:0000256" key="6">
    <source>
        <dbReference type="ARBA" id="ARBA00022949"/>
    </source>
</evidence>
<reference evidence="14" key="1">
    <citation type="submission" date="2025-08" db="UniProtKB">
        <authorList>
            <consortium name="RefSeq"/>
        </authorList>
    </citation>
    <scope>IDENTIFICATION</scope>
</reference>
<dbReference type="InterPro" id="IPR051492">
    <property type="entry name" value="Dynamin-Rho_GEF"/>
</dbReference>
<dbReference type="GO" id="GO:0005085">
    <property type="term" value="F:guanyl-nucleotide exchange factor activity"/>
    <property type="evidence" value="ECO:0007669"/>
    <property type="project" value="UniProtKB-KW"/>
</dbReference>
<evidence type="ECO:0000256" key="9">
    <source>
        <dbReference type="SAM" id="MobiDB-lite"/>
    </source>
</evidence>
<dbReference type="InterPro" id="IPR001331">
    <property type="entry name" value="GDS_CDC24_CS"/>
</dbReference>
<dbReference type="Proteomes" id="UP000515154">
    <property type="component" value="Linkage group LG6"/>
</dbReference>
<feature type="domain" description="SH3" evidence="10">
    <location>
        <begin position="1486"/>
        <end position="1549"/>
    </location>
</feature>
<dbReference type="RefSeq" id="XP_036360127.1">
    <property type="nucleotide sequence ID" value="XM_036504234.1"/>
</dbReference>
<dbReference type="InterPro" id="IPR004148">
    <property type="entry name" value="BAR_dom"/>
</dbReference>
<evidence type="ECO:0000256" key="7">
    <source>
        <dbReference type="ARBA" id="ARBA00032587"/>
    </source>
</evidence>
<gene>
    <name evidence="14" type="primary">LOC115213054</name>
</gene>
<dbReference type="PRINTS" id="PR00499">
    <property type="entry name" value="P67PHOX"/>
</dbReference>
<dbReference type="Gene3D" id="2.30.30.40">
    <property type="entry name" value="SH3 Domains"/>
    <property type="match status" value="7"/>
</dbReference>
<keyword evidence="6" id="KW-0965">Cell junction</keyword>
<evidence type="ECO:0000256" key="2">
    <source>
        <dbReference type="ARBA" id="ARBA00004348"/>
    </source>
</evidence>
<dbReference type="SMART" id="SM00325">
    <property type="entry name" value="RhoGEF"/>
    <property type="match status" value="1"/>
</dbReference>
<proteinExistence type="predicted"/>
<feature type="compositionally biased region" description="Polar residues" evidence="9">
    <location>
        <begin position="632"/>
        <end position="649"/>
    </location>
</feature>
<feature type="compositionally biased region" description="Basic and acidic residues" evidence="9">
    <location>
        <begin position="571"/>
        <end position="581"/>
    </location>
</feature>
<keyword evidence="4 8" id="KW-0728">SH3 domain</keyword>
<dbReference type="GO" id="GO:0035556">
    <property type="term" value="P:intracellular signal transduction"/>
    <property type="evidence" value="ECO:0007669"/>
    <property type="project" value="InterPro"/>
</dbReference>
<dbReference type="PROSITE" id="PS50002">
    <property type="entry name" value="SH3"/>
    <property type="match status" value="7"/>
</dbReference>
<dbReference type="PANTHER" id="PTHR22834">
    <property type="entry name" value="NUCLEAR FUSION PROTEIN FUS2"/>
    <property type="match status" value="1"/>
</dbReference>
<evidence type="ECO:0000256" key="5">
    <source>
        <dbReference type="ARBA" id="ARBA00022658"/>
    </source>
</evidence>
<feature type="region of interest" description="Disordered" evidence="9">
    <location>
        <begin position="789"/>
        <end position="808"/>
    </location>
</feature>
<feature type="domain" description="SH3" evidence="10">
    <location>
        <begin position="71"/>
        <end position="132"/>
    </location>
</feature>
<dbReference type="Pfam" id="PF00621">
    <property type="entry name" value="RhoGEF"/>
    <property type="match status" value="1"/>
</dbReference>
<protein>
    <recommendedName>
        <fullName evidence="3">Dynamin-binding protein</fullName>
    </recommendedName>
    <alternativeName>
        <fullName evidence="7">Scaffold protein Tuba</fullName>
    </alternativeName>
</protein>
<feature type="domain" description="BAR" evidence="12">
    <location>
        <begin position="1045"/>
        <end position="1267"/>
    </location>
</feature>
<dbReference type="InterPro" id="IPR036028">
    <property type="entry name" value="SH3-like_dom_sf"/>
</dbReference>
<dbReference type="SUPFAM" id="SSF50044">
    <property type="entry name" value="SH3-domain"/>
    <property type="match status" value="7"/>
</dbReference>
<dbReference type="PRINTS" id="PR00452">
    <property type="entry name" value="SH3DOMAIN"/>
</dbReference>
<comment type="subcellular location">
    <subcellularLocation>
        <location evidence="1">Cell junction</location>
    </subcellularLocation>
    <subcellularLocation>
        <location evidence="2">Golgi apparatus</location>
        <location evidence="2">Golgi stack</location>
    </subcellularLocation>
</comment>
<keyword evidence="5" id="KW-0344">Guanine-nucleotide releasing factor</keyword>
<evidence type="ECO:0000256" key="8">
    <source>
        <dbReference type="PROSITE-ProRule" id="PRU00192"/>
    </source>
</evidence>
<feature type="domain" description="SH3" evidence="10">
    <location>
        <begin position="334"/>
        <end position="394"/>
    </location>
</feature>
<dbReference type="InterPro" id="IPR001452">
    <property type="entry name" value="SH3_domain"/>
</dbReference>
<evidence type="ECO:0000259" key="11">
    <source>
        <dbReference type="PROSITE" id="PS50010"/>
    </source>
</evidence>
<feature type="domain" description="DH" evidence="11">
    <location>
        <begin position="821"/>
        <end position="1004"/>
    </location>
</feature>
<dbReference type="InterPro" id="IPR000219">
    <property type="entry name" value="DH_dom"/>
</dbReference>
<dbReference type="Pfam" id="PF00018">
    <property type="entry name" value="SH3_1"/>
    <property type="match status" value="5"/>
</dbReference>
<feature type="compositionally biased region" description="Pro residues" evidence="9">
    <location>
        <begin position="460"/>
        <end position="487"/>
    </location>
</feature>
<evidence type="ECO:0000256" key="3">
    <source>
        <dbReference type="ARBA" id="ARBA00018186"/>
    </source>
</evidence>
<feature type="compositionally biased region" description="Pro residues" evidence="9">
    <location>
        <begin position="667"/>
        <end position="677"/>
    </location>
</feature>
<dbReference type="PROSITE" id="PS51021">
    <property type="entry name" value="BAR"/>
    <property type="match status" value="1"/>
</dbReference>
<evidence type="ECO:0000313" key="14">
    <source>
        <dbReference type="RefSeq" id="XP_036360127.1"/>
    </source>
</evidence>
<organism evidence="13 14">
    <name type="scientific">Octopus sinensis</name>
    <name type="common">East Asian common octopus</name>
    <dbReference type="NCBI Taxonomy" id="2607531"/>
    <lineage>
        <taxon>Eukaryota</taxon>
        <taxon>Metazoa</taxon>
        <taxon>Spiralia</taxon>
        <taxon>Lophotrochozoa</taxon>
        <taxon>Mollusca</taxon>
        <taxon>Cephalopoda</taxon>
        <taxon>Coleoidea</taxon>
        <taxon>Octopodiformes</taxon>
        <taxon>Octopoda</taxon>
        <taxon>Incirrata</taxon>
        <taxon>Octopodidae</taxon>
        <taxon>Octopus</taxon>
    </lineage>
</organism>
<dbReference type="SUPFAM" id="SSF103657">
    <property type="entry name" value="BAR/IMD domain-like"/>
    <property type="match status" value="1"/>
</dbReference>
<accession>A0A7E6EZI2</accession>
<dbReference type="Gene3D" id="1.20.900.10">
    <property type="entry name" value="Dbl homology (DH) domain"/>
    <property type="match status" value="1"/>
</dbReference>
<dbReference type="InterPro" id="IPR035899">
    <property type="entry name" value="DBL_dom_sf"/>
</dbReference>
<name>A0A7E6EZI2_9MOLL</name>
<evidence type="ECO:0000259" key="10">
    <source>
        <dbReference type="PROSITE" id="PS50002"/>
    </source>
</evidence>
<dbReference type="GO" id="GO:0070161">
    <property type="term" value="C:anchoring junction"/>
    <property type="evidence" value="ECO:0007669"/>
    <property type="project" value="UniProtKB-SubCell"/>
</dbReference>
<evidence type="ECO:0000256" key="1">
    <source>
        <dbReference type="ARBA" id="ARBA00004282"/>
    </source>
</evidence>
<dbReference type="PROSITE" id="PS00741">
    <property type="entry name" value="DH_1"/>
    <property type="match status" value="1"/>
</dbReference>
<dbReference type="Pfam" id="PF03114">
    <property type="entry name" value="BAR"/>
    <property type="match status" value="1"/>
</dbReference>